<accession>A0A165EBG4</accession>
<name>A0A165EBG4_9BASI</name>
<proteinExistence type="predicted"/>
<gene>
    <name evidence="1" type="ORF">CALCODRAFT_485461</name>
</gene>
<evidence type="ECO:0000313" key="1">
    <source>
        <dbReference type="EMBL" id="KZT54500.1"/>
    </source>
</evidence>
<sequence>MQVCRAAMLGPFKGTIKGGESSSTETRVRTYQQILLQSQCRVQIPLYLSQNVFGNSADESLFSTTSFLLSEQHVGVNQWYCASCKKICTLSEFPGHPCKEITLTTVTIYMILPNQKEEGGPGFLKVANSLSVLITLKYGAQKGCTGFSTMWLLMSRHVITLALAQLSGDLQGRTIPLQRFLSEDMLSPDVPQVDYVLAKGLAARNGT</sequence>
<evidence type="ECO:0000313" key="2">
    <source>
        <dbReference type="Proteomes" id="UP000076842"/>
    </source>
</evidence>
<keyword evidence="2" id="KW-1185">Reference proteome</keyword>
<protein>
    <submittedName>
        <fullName evidence="1">Uncharacterized protein</fullName>
    </submittedName>
</protein>
<organism evidence="1 2">
    <name type="scientific">Calocera cornea HHB12733</name>
    <dbReference type="NCBI Taxonomy" id="1353952"/>
    <lineage>
        <taxon>Eukaryota</taxon>
        <taxon>Fungi</taxon>
        <taxon>Dikarya</taxon>
        <taxon>Basidiomycota</taxon>
        <taxon>Agaricomycotina</taxon>
        <taxon>Dacrymycetes</taxon>
        <taxon>Dacrymycetales</taxon>
        <taxon>Dacrymycetaceae</taxon>
        <taxon>Calocera</taxon>
    </lineage>
</organism>
<dbReference type="Proteomes" id="UP000076842">
    <property type="component" value="Unassembled WGS sequence"/>
</dbReference>
<dbReference type="InParanoid" id="A0A165EBG4"/>
<dbReference type="AlphaFoldDB" id="A0A165EBG4"/>
<reference evidence="1 2" key="1">
    <citation type="journal article" date="2016" name="Mol. Biol. Evol.">
        <title>Comparative Genomics of Early-Diverging Mushroom-Forming Fungi Provides Insights into the Origins of Lignocellulose Decay Capabilities.</title>
        <authorList>
            <person name="Nagy L.G."/>
            <person name="Riley R."/>
            <person name="Tritt A."/>
            <person name="Adam C."/>
            <person name="Daum C."/>
            <person name="Floudas D."/>
            <person name="Sun H."/>
            <person name="Yadav J.S."/>
            <person name="Pangilinan J."/>
            <person name="Larsson K.H."/>
            <person name="Matsuura K."/>
            <person name="Barry K."/>
            <person name="Labutti K."/>
            <person name="Kuo R."/>
            <person name="Ohm R.A."/>
            <person name="Bhattacharya S.S."/>
            <person name="Shirouzu T."/>
            <person name="Yoshinaga Y."/>
            <person name="Martin F.M."/>
            <person name="Grigoriev I.V."/>
            <person name="Hibbett D.S."/>
        </authorList>
    </citation>
    <scope>NUCLEOTIDE SEQUENCE [LARGE SCALE GENOMIC DNA]</scope>
    <source>
        <strain evidence="1 2">HHB12733</strain>
    </source>
</reference>
<dbReference type="EMBL" id="KV424012">
    <property type="protein sequence ID" value="KZT54500.1"/>
    <property type="molecule type" value="Genomic_DNA"/>
</dbReference>